<dbReference type="EMBL" id="PQFF01000334">
    <property type="protein sequence ID" value="RHZ58787.1"/>
    <property type="molecule type" value="Genomic_DNA"/>
</dbReference>
<comment type="caution">
    <text evidence="2">The sequence shown here is derived from an EMBL/GenBank/DDBJ whole genome shotgun (WGS) entry which is preliminary data.</text>
</comment>
<feature type="region of interest" description="Disordered" evidence="1">
    <location>
        <begin position="32"/>
        <end position="51"/>
    </location>
</feature>
<evidence type="ECO:0000256" key="1">
    <source>
        <dbReference type="SAM" id="MobiDB-lite"/>
    </source>
</evidence>
<dbReference type="AlphaFoldDB" id="A0A397H707"/>
<evidence type="ECO:0000313" key="3">
    <source>
        <dbReference type="Proteomes" id="UP000266861"/>
    </source>
</evidence>
<protein>
    <submittedName>
        <fullName evidence="2">Uncharacterized protein</fullName>
    </submittedName>
</protein>
<sequence>MTLMNITRETNQKTLLEENNFNVADLTNKNQIREDDLYSPDESDSDSEESKALTIKHSIRIRFYEYTHKFPDPKYMFNLKEKGLTTPEKFVAWWNGNNSDFQITVDSIEEWTHREDDPSRYNCHWGEYGD</sequence>
<proteinExistence type="predicted"/>
<evidence type="ECO:0000313" key="2">
    <source>
        <dbReference type="EMBL" id="RHZ58787.1"/>
    </source>
</evidence>
<keyword evidence="3" id="KW-1185">Reference proteome</keyword>
<gene>
    <name evidence="2" type="ORF">Glove_368g37</name>
</gene>
<accession>A0A397H707</accession>
<reference evidence="2 3" key="1">
    <citation type="submission" date="2018-08" db="EMBL/GenBank/DDBJ databases">
        <title>Genome and evolution of the arbuscular mycorrhizal fungus Diversispora epigaea (formerly Glomus versiforme) and its bacterial endosymbionts.</title>
        <authorList>
            <person name="Sun X."/>
            <person name="Fei Z."/>
            <person name="Harrison M."/>
        </authorList>
    </citation>
    <scope>NUCLEOTIDE SEQUENCE [LARGE SCALE GENOMIC DNA]</scope>
    <source>
        <strain evidence="2 3">IT104</strain>
    </source>
</reference>
<name>A0A397H707_9GLOM</name>
<feature type="compositionally biased region" description="Acidic residues" evidence="1">
    <location>
        <begin position="37"/>
        <end position="47"/>
    </location>
</feature>
<organism evidence="2 3">
    <name type="scientific">Diversispora epigaea</name>
    <dbReference type="NCBI Taxonomy" id="1348612"/>
    <lineage>
        <taxon>Eukaryota</taxon>
        <taxon>Fungi</taxon>
        <taxon>Fungi incertae sedis</taxon>
        <taxon>Mucoromycota</taxon>
        <taxon>Glomeromycotina</taxon>
        <taxon>Glomeromycetes</taxon>
        <taxon>Diversisporales</taxon>
        <taxon>Diversisporaceae</taxon>
        <taxon>Diversispora</taxon>
    </lineage>
</organism>
<dbReference type="Proteomes" id="UP000266861">
    <property type="component" value="Unassembled WGS sequence"/>
</dbReference>
<dbReference type="OrthoDB" id="2367682at2759"/>